<evidence type="ECO:0000313" key="7">
    <source>
        <dbReference type="Proteomes" id="UP001267407"/>
    </source>
</evidence>
<keyword evidence="2" id="KW-0805">Transcription regulation</keyword>
<dbReference type="PRINTS" id="PR00039">
    <property type="entry name" value="HTHLYSR"/>
</dbReference>
<protein>
    <submittedName>
        <fullName evidence="6">LysR family transcriptional regulator</fullName>
    </submittedName>
</protein>
<dbReference type="PROSITE" id="PS50931">
    <property type="entry name" value="HTH_LYSR"/>
    <property type="match status" value="1"/>
</dbReference>
<dbReference type="SUPFAM" id="SSF46785">
    <property type="entry name" value="Winged helix' DNA-binding domain"/>
    <property type="match status" value="1"/>
</dbReference>
<dbReference type="SUPFAM" id="SSF53850">
    <property type="entry name" value="Periplasmic binding protein-like II"/>
    <property type="match status" value="1"/>
</dbReference>
<reference evidence="6" key="1">
    <citation type="submission" date="2023-09" db="EMBL/GenBank/DDBJ databases">
        <title>Marinobacter sediminicola sp. nov. and Marinobacter maritimum sp. nov., isolated from marine sediment.</title>
        <authorList>
            <person name="An J."/>
        </authorList>
    </citation>
    <scope>NUCLEOTIDE SEQUENCE</scope>
    <source>
        <strain evidence="6">F60267</strain>
    </source>
</reference>
<dbReference type="InterPro" id="IPR005119">
    <property type="entry name" value="LysR_subst-bd"/>
</dbReference>
<dbReference type="InterPro" id="IPR000847">
    <property type="entry name" value="LysR_HTH_N"/>
</dbReference>
<keyword evidence="7" id="KW-1185">Reference proteome</keyword>
<organism evidence="6 7">
    <name type="scientific">Marinobacter xiaoshiensis</name>
    <dbReference type="NCBI Taxonomy" id="3073652"/>
    <lineage>
        <taxon>Bacteria</taxon>
        <taxon>Pseudomonadati</taxon>
        <taxon>Pseudomonadota</taxon>
        <taxon>Gammaproteobacteria</taxon>
        <taxon>Pseudomonadales</taxon>
        <taxon>Marinobacteraceae</taxon>
        <taxon>Marinobacter</taxon>
    </lineage>
</organism>
<dbReference type="EMBL" id="JAVMBO010000007">
    <property type="protein sequence ID" value="MDS1309384.1"/>
    <property type="molecule type" value="Genomic_DNA"/>
</dbReference>
<feature type="domain" description="HTH lysR-type" evidence="5">
    <location>
        <begin position="12"/>
        <end position="69"/>
    </location>
</feature>
<evidence type="ECO:0000259" key="5">
    <source>
        <dbReference type="PROSITE" id="PS50931"/>
    </source>
</evidence>
<evidence type="ECO:0000256" key="2">
    <source>
        <dbReference type="ARBA" id="ARBA00023015"/>
    </source>
</evidence>
<dbReference type="PANTHER" id="PTHR30126">
    <property type="entry name" value="HTH-TYPE TRANSCRIPTIONAL REGULATOR"/>
    <property type="match status" value="1"/>
</dbReference>
<gene>
    <name evidence="6" type="ORF">RKA07_04580</name>
</gene>
<evidence type="ECO:0000256" key="1">
    <source>
        <dbReference type="ARBA" id="ARBA00009437"/>
    </source>
</evidence>
<dbReference type="Proteomes" id="UP001267407">
    <property type="component" value="Unassembled WGS sequence"/>
</dbReference>
<dbReference type="PANTHER" id="PTHR30126:SF5">
    <property type="entry name" value="HTH-TYPE TRANSCRIPTIONAL ACTIVATOR CMPR"/>
    <property type="match status" value="1"/>
</dbReference>
<name>A0ABU2HE83_9GAMM</name>
<comment type="similarity">
    <text evidence="1">Belongs to the LysR transcriptional regulatory family.</text>
</comment>
<dbReference type="Gene3D" id="3.40.190.290">
    <property type="match status" value="1"/>
</dbReference>
<accession>A0ABU2HE83</accession>
<proteinExistence type="inferred from homology"/>
<keyword evidence="3" id="KW-0238">DNA-binding</keyword>
<dbReference type="Pfam" id="PF03466">
    <property type="entry name" value="LysR_substrate"/>
    <property type="match status" value="1"/>
</dbReference>
<dbReference type="InterPro" id="IPR036388">
    <property type="entry name" value="WH-like_DNA-bd_sf"/>
</dbReference>
<sequence>MPLSIQKLANRLTFRQLQVFKAVYDLKSYSKAGDLLGLTQPAVSSQVRHLEQALNMPMFEYIGRKLYCTAAGEEMAACVRSVFGELADMQNRLAALEGRVAGDLRLVAVSTAQYVVPYLLGSFLQLNPQVNISVAVVNRATALERLNQNNDDLVIMGMVPQDRPLTSLPFLDNELIPIVPAGHPLLDQKSVSAETFLNSNLLTREPGSGSRLALEVYCQQHHLKIAPAMELGSNDAVKHAVLAGLGVAVVPKLSVLSELALGTLTALDITDFPLRRSWCLVYPQARYPTPVMKAFIDYVQQNIAQFERLFRRLASNQGRVNSES</sequence>
<dbReference type="Gene3D" id="1.10.10.10">
    <property type="entry name" value="Winged helix-like DNA-binding domain superfamily/Winged helix DNA-binding domain"/>
    <property type="match status" value="1"/>
</dbReference>
<evidence type="ECO:0000256" key="3">
    <source>
        <dbReference type="ARBA" id="ARBA00023125"/>
    </source>
</evidence>
<evidence type="ECO:0000256" key="4">
    <source>
        <dbReference type="ARBA" id="ARBA00023163"/>
    </source>
</evidence>
<dbReference type="Pfam" id="PF00126">
    <property type="entry name" value="HTH_1"/>
    <property type="match status" value="1"/>
</dbReference>
<comment type="caution">
    <text evidence="6">The sequence shown here is derived from an EMBL/GenBank/DDBJ whole genome shotgun (WGS) entry which is preliminary data.</text>
</comment>
<dbReference type="InterPro" id="IPR036390">
    <property type="entry name" value="WH_DNA-bd_sf"/>
</dbReference>
<dbReference type="RefSeq" id="WP_310965686.1">
    <property type="nucleotide sequence ID" value="NZ_JAVMBO010000007.1"/>
</dbReference>
<keyword evidence="4" id="KW-0804">Transcription</keyword>
<evidence type="ECO:0000313" key="6">
    <source>
        <dbReference type="EMBL" id="MDS1309384.1"/>
    </source>
</evidence>